<dbReference type="SMART" id="SM01127">
    <property type="entry name" value="DDHD"/>
    <property type="match status" value="1"/>
</dbReference>
<dbReference type="PANTHER" id="PTHR10658:SF81">
    <property type="entry name" value="PROTEIN RETINAL DEGENERATION B"/>
    <property type="match status" value="1"/>
</dbReference>
<dbReference type="GO" id="GO:0008526">
    <property type="term" value="F:phosphatidylinositol transfer activity"/>
    <property type="evidence" value="ECO:0007669"/>
    <property type="project" value="TreeGrafter"/>
</dbReference>
<organism evidence="6 7">
    <name type="scientific">Opisthorchis viverrini</name>
    <name type="common">Southeast Asian liver fluke</name>
    <dbReference type="NCBI Taxonomy" id="6198"/>
    <lineage>
        <taxon>Eukaryota</taxon>
        <taxon>Metazoa</taxon>
        <taxon>Spiralia</taxon>
        <taxon>Lophotrochozoa</taxon>
        <taxon>Platyhelminthes</taxon>
        <taxon>Trematoda</taxon>
        <taxon>Digenea</taxon>
        <taxon>Opisthorchiida</taxon>
        <taxon>Opisthorchiata</taxon>
        <taxon>Opisthorchiidae</taxon>
        <taxon>Opisthorchis</taxon>
    </lineage>
</organism>
<dbReference type="InterPro" id="IPR001666">
    <property type="entry name" value="PI_transfer"/>
</dbReference>
<dbReference type="PROSITE" id="PS51043">
    <property type="entry name" value="DDHD"/>
    <property type="match status" value="1"/>
</dbReference>
<dbReference type="SMART" id="SM00775">
    <property type="entry name" value="LNS2"/>
    <property type="match status" value="1"/>
</dbReference>
<dbReference type="GO" id="GO:0046872">
    <property type="term" value="F:metal ion binding"/>
    <property type="evidence" value="ECO:0007669"/>
    <property type="project" value="InterPro"/>
</dbReference>
<dbReference type="FunFam" id="3.30.530.20:FF:000001">
    <property type="entry name" value="Phosphatidylinositol transfer protein membrane associated 2"/>
    <property type="match status" value="1"/>
</dbReference>
<gene>
    <name evidence="6" type="ORF">X801_04564</name>
</gene>
<accession>A0A1S8WYR2</accession>
<dbReference type="Pfam" id="PF24695">
    <property type="entry name" value="PITM1-3"/>
    <property type="match status" value="1"/>
</dbReference>
<protein>
    <submittedName>
        <fullName evidence="6">DDHD domain protein</fullName>
    </submittedName>
</protein>
<proteinExistence type="inferred from homology"/>
<evidence type="ECO:0000256" key="2">
    <source>
        <dbReference type="ARBA" id="ARBA00022553"/>
    </source>
</evidence>
<dbReference type="GO" id="GO:0005737">
    <property type="term" value="C:cytoplasm"/>
    <property type="evidence" value="ECO:0007669"/>
    <property type="project" value="TreeGrafter"/>
</dbReference>
<reference evidence="6 7" key="1">
    <citation type="submission" date="2015-03" db="EMBL/GenBank/DDBJ databases">
        <title>Draft genome of the nematode, Opisthorchis viverrini.</title>
        <authorList>
            <person name="Mitreva M."/>
        </authorList>
    </citation>
    <scope>NUCLEOTIDE SEQUENCE [LARGE SCALE GENOMIC DNA]</scope>
    <source>
        <strain evidence="6">Khon Kaen</strain>
    </source>
</reference>
<dbReference type="Pfam" id="PF02121">
    <property type="entry name" value="IP_trans"/>
    <property type="match status" value="1"/>
</dbReference>
<dbReference type="GO" id="GO:0008525">
    <property type="term" value="F:phosphatidylcholine transporter activity"/>
    <property type="evidence" value="ECO:0007669"/>
    <property type="project" value="TreeGrafter"/>
</dbReference>
<feature type="domain" description="DDHD" evidence="5">
    <location>
        <begin position="727"/>
        <end position="920"/>
    </location>
</feature>
<sequence length="1351" mass="149833">MLIKEYRICLPLTVAEYRIAQLYMIQKKSREESTGRGSGVEIIKNEPYEDGPGGKGQYTFKVYHVGSHLPAWLRSILPPSALRVEEEAWNAYPYTRTIYKVPFVDKLTLDIETLYFDDAGQQDNVFKLSTDELNSRIVDYIDIVQDAISKSEYKIEEDPTVFVSKATGRGPLSTNWRQEFDHAQRITHENHVNSPTRTPDNQQVNGPLSPLPKRIMCAYKLCRVEFRYWGMQSRVEQFIQDSALRKTMVRAHRQVWTWQDEWYGLTIEEIRRLEAETAKALASRMAGSKGSVTEETAVGEDMPVVQSIAPCGARNSASEPLFGTAMNSAECCASSAPSLKPEDDSEGLNLWNTLKQLEDTDREADLCEFESLVPTIGLYSRATKARFRRLRPELLADRIFNLTSILDVMHFPISLRSSFNPPDVCYFEFIIQACILISLLTDDDTLSFVSCRSHVTGQTSCYLSATASAVDGLNTLDGAEDLNFPLAHYSTNNSNMSGNEEKLALVMVVHGGCLLDTGNDLATKRSDANTFRQTLETIIANHYIVLRNRIAVCLVPCPSGLAEIFQTIARLKTFPMDPKIPIEVQLAHDVMPLGSVPLFLTNSPNYSQLLHELACRLNTHYAEFLRSPEGVGFNGCVYLVADSVGGVLTHDLLNVVACRSSGIPSFVDGDGVSLTDVGARRWREPFPVVSNGREGDNNSLETISVGSSAADKKCLNPTVPANAPPLLDFHVQTFVMLGSPVGLLLAFRQQSLKDGTRTMIEDAHSDYLVAADQVYNFFYPTDPCGFRVEPLLHPRFEQIAPVQTPQYAHYPLGDSQPISLVETLVRQSRLFTPIDSDADGNVTSTIANRTERSWEKATMIAFEALKEVRQQWWGQQRVDYSLHCPQAVQSLLARARPPIFHASYWESKDVVSFVLRQVLGTLGLCLPETSYSLELEDEIPLTNVAAHLSSAQVQLSRHQSAAETDVSVMSSWWNHHFGTRSGDTDTIGPRSKVKRLRGSEATKHTCIPANLSSADSDQCDTSLTQHTRSVKSNHRANDVVVLEGQPQIITARFVFGLLDLLSMSNEKISIQIRSYGGSWTSIGTEVTDSSGRIRFRVPDQRLFGIGLHPILLTPESDPDHPVHLTLAVLPPKTEAVVFSVDGSFAASISIMGKLHFDPVLQDPKIRPGSIDVARHWQSLGYLLIYLSARPDMQQRRVTSWLMSHNFPQGISLFVEGISTDPLRQKAQLLKTVCDHAQLKIHCAYGSGKDVNLYRSLGVAPQNIFVVGRASRGQAHYSTLLTSGYTAHLAALLSGHPASRQASSCISISPHFLTYELSTPASTVRTCPAQPVVPSRSPLNSGKRFSFSSGTT</sequence>
<dbReference type="PANTHER" id="PTHR10658">
    <property type="entry name" value="PHOSPHATIDYLINOSITOL TRANSFER PROTEIN"/>
    <property type="match status" value="1"/>
</dbReference>
<dbReference type="InterPro" id="IPR055261">
    <property type="entry name" value="PI_transfer_N"/>
</dbReference>
<dbReference type="InterPro" id="IPR023393">
    <property type="entry name" value="START-like_dom_sf"/>
</dbReference>
<dbReference type="SUPFAM" id="SSF55961">
    <property type="entry name" value="Bet v1-like"/>
    <property type="match status" value="1"/>
</dbReference>
<evidence type="ECO:0000256" key="4">
    <source>
        <dbReference type="SAM" id="MobiDB-lite"/>
    </source>
</evidence>
<dbReference type="PRINTS" id="PR00391">
    <property type="entry name" value="PITRANSFER"/>
</dbReference>
<keyword evidence="2" id="KW-0597">Phosphoprotein</keyword>
<dbReference type="InterPro" id="IPR004177">
    <property type="entry name" value="DDHD_dom"/>
</dbReference>
<keyword evidence="3" id="KW-0106">Calcium</keyword>
<comment type="similarity">
    <text evidence="1">Belongs to the PtdIns transfer protein family. PI transfer class IIA subfamily.</text>
</comment>
<evidence type="ECO:0000256" key="3">
    <source>
        <dbReference type="ARBA" id="ARBA00022837"/>
    </source>
</evidence>
<dbReference type="SUPFAM" id="SSF56784">
    <property type="entry name" value="HAD-like"/>
    <property type="match status" value="1"/>
</dbReference>
<dbReference type="EMBL" id="KV893201">
    <property type="protein sequence ID" value="OON19568.1"/>
    <property type="molecule type" value="Genomic_DNA"/>
</dbReference>
<dbReference type="InterPro" id="IPR036412">
    <property type="entry name" value="HAD-like_sf"/>
</dbReference>
<dbReference type="GO" id="GO:0035091">
    <property type="term" value="F:phosphatidylinositol binding"/>
    <property type="evidence" value="ECO:0007669"/>
    <property type="project" value="TreeGrafter"/>
</dbReference>
<evidence type="ECO:0000313" key="7">
    <source>
        <dbReference type="Proteomes" id="UP000243686"/>
    </source>
</evidence>
<dbReference type="Gene3D" id="3.30.530.20">
    <property type="match status" value="1"/>
</dbReference>
<evidence type="ECO:0000313" key="6">
    <source>
        <dbReference type="EMBL" id="OON19568.1"/>
    </source>
</evidence>
<dbReference type="Proteomes" id="UP000243686">
    <property type="component" value="Unassembled WGS sequence"/>
</dbReference>
<evidence type="ECO:0000259" key="5">
    <source>
        <dbReference type="PROSITE" id="PS51043"/>
    </source>
</evidence>
<name>A0A1S8WYR2_OPIVI</name>
<keyword evidence="7" id="KW-1185">Reference proteome</keyword>
<dbReference type="Pfam" id="PF02862">
    <property type="entry name" value="DDHD"/>
    <property type="match status" value="2"/>
</dbReference>
<dbReference type="Pfam" id="PF24694">
    <property type="entry name" value="LNS2_PITM1-3"/>
    <property type="match status" value="1"/>
</dbReference>
<dbReference type="InterPro" id="IPR031315">
    <property type="entry name" value="LNS2/PITP"/>
</dbReference>
<feature type="region of interest" description="Disordered" evidence="4">
    <location>
        <begin position="1331"/>
        <end position="1351"/>
    </location>
</feature>
<dbReference type="GO" id="GO:0031210">
    <property type="term" value="F:phosphatidylcholine binding"/>
    <property type="evidence" value="ECO:0007669"/>
    <property type="project" value="TreeGrafter"/>
</dbReference>
<evidence type="ECO:0000256" key="1">
    <source>
        <dbReference type="ARBA" id="ARBA00010316"/>
    </source>
</evidence>